<reference evidence="1 2" key="1">
    <citation type="journal article" date="2015" name="PLoS ONE">
        <title>Azotobacter Genomes: The Genome of Azotobacter chroococcum NCIMB 8003 (ATCC 4412).</title>
        <authorList>
            <person name="Robson R.L."/>
            <person name="Jones R."/>
            <person name="Robson R.M."/>
            <person name="Schwartz A."/>
            <person name="Richardson T.H."/>
        </authorList>
    </citation>
    <scope>NUCLEOTIDE SEQUENCE [LARGE SCALE GENOMIC DNA]</scope>
    <source>
        <strain evidence="1 2">NCIMB 8003</strain>
    </source>
</reference>
<dbReference type="Pfam" id="PF04134">
    <property type="entry name" value="DCC1-like"/>
    <property type="match status" value="1"/>
</dbReference>
<dbReference type="InterPro" id="IPR007263">
    <property type="entry name" value="DCC1-like"/>
</dbReference>
<dbReference type="RefSeq" id="WP_039803775.1">
    <property type="nucleotide sequence ID" value="NZ_CP010415.1"/>
</dbReference>
<sequence>MKTPDLPLTLYVDMACPLCAREIHWLRRHADPARLVLVDISSEAFDPAPLGRSLEALQQCLHARSARGEWLTGIDATLWSWRAAGVGGWVAPLGWRPLRPVFRLVYRLFTLARPHLAWLPHPDGGRRCKEVCPGDERGRR</sequence>
<dbReference type="STRING" id="1328314.Achr_18490"/>
<dbReference type="HOGENOM" id="CLU_086500_2_1_6"/>
<proteinExistence type="predicted"/>
<dbReference type="Proteomes" id="UP000068210">
    <property type="component" value="Chromosome"/>
</dbReference>
<dbReference type="PANTHER" id="PTHR34290">
    <property type="entry name" value="SI:CH73-390P7.2"/>
    <property type="match status" value="1"/>
</dbReference>
<dbReference type="KEGG" id="acx:Achr_18490"/>
<keyword evidence="2" id="KW-1185">Reference proteome</keyword>
<evidence type="ECO:0000313" key="1">
    <source>
        <dbReference type="EMBL" id="AJE21304.1"/>
    </source>
</evidence>
<dbReference type="InterPro" id="IPR044691">
    <property type="entry name" value="DCC1_Trx"/>
</dbReference>
<evidence type="ECO:0000313" key="2">
    <source>
        <dbReference type="Proteomes" id="UP000068210"/>
    </source>
</evidence>
<name>A0A0C4WLS3_9GAMM</name>
<protein>
    <submittedName>
        <fullName evidence="1">Thiol-disulfide oxidoreductase DCC</fullName>
    </submittedName>
</protein>
<dbReference type="AlphaFoldDB" id="A0A0C4WLS3"/>
<accession>A0A0C4WLS3</accession>
<dbReference type="GO" id="GO:0015035">
    <property type="term" value="F:protein-disulfide reductase activity"/>
    <property type="evidence" value="ECO:0007669"/>
    <property type="project" value="InterPro"/>
</dbReference>
<organism evidence="1 2">
    <name type="scientific">Azotobacter chroococcum NCIMB 8003</name>
    <dbReference type="NCBI Taxonomy" id="1328314"/>
    <lineage>
        <taxon>Bacteria</taxon>
        <taxon>Pseudomonadati</taxon>
        <taxon>Pseudomonadota</taxon>
        <taxon>Gammaproteobacteria</taxon>
        <taxon>Pseudomonadales</taxon>
        <taxon>Pseudomonadaceae</taxon>
        <taxon>Azotobacter</taxon>
    </lineage>
</organism>
<dbReference type="PANTHER" id="PTHR34290:SF2">
    <property type="entry name" value="OS04G0668800 PROTEIN"/>
    <property type="match status" value="1"/>
</dbReference>
<dbReference type="EMBL" id="CP010415">
    <property type="protein sequence ID" value="AJE21304.1"/>
    <property type="molecule type" value="Genomic_DNA"/>
</dbReference>
<gene>
    <name evidence="1" type="ORF">Achr_18490</name>
</gene>